<dbReference type="Proteomes" id="UP000827872">
    <property type="component" value="Linkage Group LG04"/>
</dbReference>
<keyword evidence="2" id="KW-1185">Reference proteome</keyword>
<gene>
    <name evidence="1" type="ORF">K3G42_024737</name>
</gene>
<name>A0ACB8FIT7_9SAUR</name>
<comment type="caution">
    <text evidence="1">The sequence shown here is derived from an EMBL/GenBank/DDBJ whole genome shotgun (WGS) entry which is preliminary data.</text>
</comment>
<dbReference type="EMBL" id="CM037617">
    <property type="protein sequence ID" value="KAH8005172.1"/>
    <property type="molecule type" value="Genomic_DNA"/>
</dbReference>
<evidence type="ECO:0000313" key="2">
    <source>
        <dbReference type="Proteomes" id="UP000827872"/>
    </source>
</evidence>
<reference evidence="1" key="1">
    <citation type="submission" date="2021-08" db="EMBL/GenBank/DDBJ databases">
        <title>The first chromosome-level gecko genome reveals the dynamic sex chromosomes of Neotropical dwarf geckos (Sphaerodactylidae: Sphaerodactylus).</title>
        <authorList>
            <person name="Pinto B.J."/>
            <person name="Keating S.E."/>
            <person name="Gamble T."/>
        </authorList>
    </citation>
    <scope>NUCLEOTIDE SEQUENCE</scope>
    <source>
        <strain evidence="1">TG3544</strain>
    </source>
</reference>
<proteinExistence type="predicted"/>
<protein>
    <submittedName>
        <fullName evidence="1">Uncharacterized protein</fullName>
    </submittedName>
</protein>
<organism evidence="1 2">
    <name type="scientific">Sphaerodactylus townsendi</name>
    <dbReference type="NCBI Taxonomy" id="933632"/>
    <lineage>
        <taxon>Eukaryota</taxon>
        <taxon>Metazoa</taxon>
        <taxon>Chordata</taxon>
        <taxon>Craniata</taxon>
        <taxon>Vertebrata</taxon>
        <taxon>Euteleostomi</taxon>
        <taxon>Lepidosauria</taxon>
        <taxon>Squamata</taxon>
        <taxon>Bifurcata</taxon>
        <taxon>Gekkota</taxon>
        <taxon>Sphaerodactylidae</taxon>
        <taxon>Sphaerodactylus</taxon>
    </lineage>
</organism>
<accession>A0ACB8FIT7</accession>
<sequence length="395" mass="44137">MPGMADFGGFRVLQWIGGSGGLPPNETTFAKILQKQGYTTGLIGKWHQGVNCEHRIDHCHHPLKHGFDYFYGIPFSMMGDCQVTQPPEMAVALKIRLWSYTQLIALAVLTLMVAKCTHLVPLSWKIIFLLALFGLLFFVSWFSSYGFIRYWNCVMMRNYEITEQPMKVERGTSLMLREAISFIERNKHGPFFLFVSFLHVHTPLVTTENFTGKSIHGLYGDNVEEMDWMIGGKAMGGWEGGIRVPGLFRWPGMLPEGTVIDEPTSLMDIYPTLVHLAGGTVPQDSPPAVNQATRKVAVVLLTALLARPKLPHSTILLSKPSRYTIPLPNNPVPTSPPTIPNSSIHPTRRPYLPDSWDQMIITRQNPLSSVHGIEATVLNLDCSTPNDNLTSLVNN</sequence>
<evidence type="ECO:0000313" key="1">
    <source>
        <dbReference type="EMBL" id="KAH8005172.1"/>
    </source>
</evidence>